<protein>
    <submittedName>
        <fullName evidence="3">ATPase AAA</fullName>
    </submittedName>
</protein>
<dbReference type="InterPro" id="IPR027417">
    <property type="entry name" value="P-loop_NTPase"/>
</dbReference>
<dbReference type="Pfam" id="PF13635">
    <property type="entry name" value="DUF4143"/>
    <property type="match status" value="1"/>
</dbReference>
<keyword evidence="4" id="KW-1185">Reference proteome</keyword>
<dbReference type="PANTHER" id="PTHR43566">
    <property type="entry name" value="CONSERVED PROTEIN"/>
    <property type="match status" value="1"/>
</dbReference>
<dbReference type="PANTHER" id="PTHR43566:SF1">
    <property type="entry name" value="AAA+ ATPASE DOMAIN-CONTAINING PROTEIN"/>
    <property type="match status" value="1"/>
</dbReference>
<organism evidence="3 4">
    <name type="scientific">Desulfolithobacter dissulfuricans</name>
    <dbReference type="NCBI Taxonomy" id="2795293"/>
    <lineage>
        <taxon>Bacteria</taxon>
        <taxon>Pseudomonadati</taxon>
        <taxon>Thermodesulfobacteriota</taxon>
        <taxon>Desulfobulbia</taxon>
        <taxon>Desulfobulbales</taxon>
        <taxon>Desulfobulbaceae</taxon>
        <taxon>Desulfolithobacter</taxon>
    </lineage>
</organism>
<dbReference type="Proteomes" id="UP001063350">
    <property type="component" value="Chromosome"/>
</dbReference>
<dbReference type="InterPro" id="IPR025420">
    <property type="entry name" value="DUF4143"/>
</dbReference>
<evidence type="ECO:0000259" key="1">
    <source>
        <dbReference type="Pfam" id="PF13173"/>
    </source>
</evidence>
<proteinExistence type="predicted"/>
<dbReference type="Gene3D" id="3.40.50.300">
    <property type="entry name" value="P-loop containing nucleotide triphosphate hydrolases"/>
    <property type="match status" value="1"/>
</dbReference>
<dbReference type="Pfam" id="PF13173">
    <property type="entry name" value="AAA_14"/>
    <property type="match status" value="1"/>
</dbReference>
<dbReference type="AlphaFoldDB" id="A0A915XID5"/>
<sequence length="398" mass="45302">MRYTYERKIVTEILQGLRRKKKLLHIITGPRQVGKTTAALQIAEKWQGEVINGSADLPLPPGPEWIEAQWGRAVRLARKRKGSEDVLLILDEIQKVQGWSEVVKFLWDEECRNPVGLQVLLLGSSSLLLQKGLSESLTGRFFLYRCPHWQYSEMRDAFGWDFEKWIFYGGYPGTADLIDQYETWRAYVTDSLIETVLARDILQLQTVAKPALLRHLFLLACGVPAQILSYNKMLGQLQDAGNTTTLSHYLKLLESAFLVSGLELFKRGKLKKRGSSPKLIIWNNALISAVTGVSFEEGISDFSWWGRLVENAVGAYLLNQLAGLPYTLYYWRHRGHEVDFVLETPRDLWAIEVKSGKAQKKQGLAKFCQLYPEAKPLLIGHGGLSFEDFFLNPPVTSW</sequence>
<name>A0A915XID5_9BACT</name>
<dbReference type="SUPFAM" id="SSF52540">
    <property type="entry name" value="P-loop containing nucleoside triphosphate hydrolases"/>
    <property type="match status" value="1"/>
</dbReference>
<gene>
    <name evidence="3" type="ORF">GF1_20850</name>
</gene>
<dbReference type="KEGG" id="ddu:GF1_20850"/>
<dbReference type="InterPro" id="IPR041682">
    <property type="entry name" value="AAA_14"/>
</dbReference>
<accession>A0A915XID5</accession>
<evidence type="ECO:0000259" key="2">
    <source>
        <dbReference type="Pfam" id="PF13635"/>
    </source>
</evidence>
<feature type="domain" description="AAA" evidence="1">
    <location>
        <begin position="25"/>
        <end position="154"/>
    </location>
</feature>
<evidence type="ECO:0000313" key="3">
    <source>
        <dbReference type="EMBL" id="BCO09709.1"/>
    </source>
</evidence>
<dbReference type="EMBL" id="AP024233">
    <property type="protein sequence ID" value="BCO09709.1"/>
    <property type="molecule type" value="Genomic_DNA"/>
</dbReference>
<reference evidence="3" key="1">
    <citation type="submission" date="2020-12" db="EMBL/GenBank/DDBJ databases">
        <title>Desulfobium dissulfuricans gen. nov., sp. nov., a novel mesophilic, sulfate-reducing bacterium isolated from a deep-sea hydrothermal vent.</title>
        <authorList>
            <person name="Hashimoto Y."/>
            <person name="Tame A."/>
            <person name="Sawayama S."/>
            <person name="Miyazaki J."/>
            <person name="Takai K."/>
            <person name="Nakagawa S."/>
        </authorList>
    </citation>
    <scope>NUCLEOTIDE SEQUENCE</scope>
    <source>
        <strain evidence="3">GF1</strain>
    </source>
</reference>
<evidence type="ECO:0000313" key="4">
    <source>
        <dbReference type="Proteomes" id="UP001063350"/>
    </source>
</evidence>
<feature type="domain" description="DUF4143" evidence="2">
    <location>
        <begin position="199"/>
        <end position="356"/>
    </location>
</feature>